<keyword evidence="1" id="KW-0812">Transmembrane</keyword>
<dbReference type="RefSeq" id="WP_003609137.1">
    <property type="nucleotide sequence ID" value="NZ_ALXH01000005.1"/>
</dbReference>
<dbReference type="InterPro" id="IPR010317">
    <property type="entry name" value="WxLIP_PGBD"/>
</dbReference>
<feature type="chain" id="PRO_5044616928" evidence="2">
    <location>
        <begin position="27"/>
        <end position="356"/>
    </location>
</feature>
<dbReference type="Proteomes" id="UP000808038">
    <property type="component" value="Unassembled WGS sequence"/>
</dbReference>
<dbReference type="EMBL" id="JAAOCX010000001">
    <property type="protein sequence ID" value="MBJ7631588.1"/>
    <property type="molecule type" value="Genomic_DNA"/>
</dbReference>
<dbReference type="Pfam" id="PF06030">
    <property type="entry name" value="WxLIP_PGBD"/>
    <property type="match status" value="1"/>
</dbReference>
<dbReference type="InterPro" id="IPR021759">
    <property type="entry name" value="WxLIP_HBD"/>
</dbReference>
<sequence>MMRKLQIALATALTFGISQVATTAYADNSALGVDPIFPTTQIDTKTGYYDLNVEPGQEQNLEMTLMNDGDKPMRVHVSANPASTNDNGVIEYGKNNITVDKSLTANVGKMISVPDTVWIPAHGTTQFTAKLRVQKEQFSGIAVGGISFVTDADKGRTQSTGVQINNRYAYDMGVVLHESPDTVAPNLNMHQVRATSVNYHTAIQARLQNDKPAFITDMKSHAVIYTAKDHKRVLAEDKKNQKVAPNSHFDYTMMMADGQKLAPGKYVADIDLTAKQGHWHFKKEFTVTAENARTLDEQNVTISHWAWWQILLLILLIILLAILIMYLVRRDRKRTAELRRLKYTVSEVTTNEGNQN</sequence>
<dbReference type="AlphaFoldDB" id="A0A4Z0RQV4"/>
<feature type="transmembrane region" description="Helical" evidence="1">
    <location>
        <begin position="305"/>
        <end position="328"/>
    </location>
</feature>
<dbReference type="EMBL" id="JAAOCP010000001">
    <property type="protein sequence ID" value="MBJ7638001.1"/>
    <property type="molecule type" value="Genomic_DNA"/>
</dbReference>
<evidence type="ECO:0000313" key="6">
    <source>
        <dbReference type="EMBL" id="MBJ7638001.1"/>
    </source>
</evidence>
<keyword evidence="2" id="KW-0732">Signal</keyword>
<feature type="signal peptide" evidence="2">
    <location>
        <begin position="1"/>
        <end position="26"/>
    </location>
</feature>
<comment type="caution">
    <text evidence="6">The sequence shown here is derived from an EMBL/GenBank/DDBJ whole genome shotgun (WGS) entry which is preliminary data.</text>
</comment>
<dbReference type="GeneID" id="57978511"/>
<accession>A0A4Z0RQV4</accession>
<name>A0A4Z0RQV4_WEICO</name>
<evidence type="ECO:0000256" key="2">
    <source>
        <dbReference type="SAM" id="SignalP"/>
    </source>
</evidence>
<feature type="domain" description="WxL Interacting Protein host binding" evidence="4">
    <location>
        <begin position="160"/>
        <end position="295"/>
    </location>
</feature>
<evidence type="ECO:0000259" key="3">
    <source>
        <dbReference type="Pfam" id="PF06030"/>
    </source>
</evidence>
<feature type="domain" description="WxL Interacting Protein peptidoglycan binding" evidence="3">
    <location>
        <begin position="33"/>
        <end position="148"/>
    </location>
</feature>
<keyword evidence="7" id="KW-1185">Reference proteome</keyword>
<protein>
    <submittedName>
        <fullName evidence="6">DUF916 and DUF3324 domain-containing protein</fullName>
    </submittedName>
</protein>
<evidence type="ECO:0000313" key="7">
    <source>
        <dbReference type="Proteomes" id="UP000728106"/>
    </source>
</evidence>
<keyword evidence="1" id="KW-1133">Transmembrane helix</keyword>
<keyword evidence="1" id="KW-0472">Membrane</keyword>
<reference evidence="6" key="1">
    <citation type="submission" date="2020-02" db="EMBL/GenBank/DDBJ databases">
        <authorList>
            <person name="Fontana A."/>
            <person name="Patrone V."/>
            <person name="Morelli L."/>
        </authorList>
    </citation>
    <scope>NUCLEOTIDE SEQUENCE</scope>
    <source>
        <strain evidence="5">CCUG 30943</strain>
        <strain evidence="6">CCUG 43002</strain>
    </source>
</reference>
<dbReference type="Pfam" id="PF11797">
    <property type="entry name" value="WxLIP_HBD"/>
    <property type="match status" value="1"/>
</dbReference>
<evidence type="ECO:0000259" key="4">
    <source>
        <dbReference type="Pfam" id="PF11797"/>
    </source>
</evidence>
<gene>
    <name evidence="6" type="ORF">HAU20_01010</name>
    <name evidence="5" type="ORF">HAU43_00465</name>
</gene>
<organism evidence="6 7">
    <name type="scientific">Weissella confusa</name>
    <name type="common">Lactobacillus confusus</name>
    <dbReference type="NCBI Taxonomy" id="1583"/>
    <lineage>
        <taxon>Bacteria</taxon>
        <taxon>Bacillati</taxon>
        <taxon>Bacillota</taxon>
        <taxon>Bacilli</taxon>
        <taxon>Lactobacillales</taxon>
        <taxon>Lactobacillaceae</taxon>
        <taxon>Weissella</taxon>
    </lineage>
</organism>
<proteinExistence type="predicted"/>
<dbReference type="Proteomes" id="UP000728106">
    <property type="component" value="Unassembled WGS sequence"/>
</dbReference>
<evidence type="ECO:0000256" key="1">
    <source>
        <dbReference type="SAM" id="Phobius"/>
    </source>
</evidence>
<reference evidence="6 7" key="2">
    <citation type="journal article" date="2021" name="Int. J. Food Microbiol.">
        <title>Safety demonstration of a microbial species for use in the food chain: Weissella confusa.</title>
        <authorList>
            <person name="Bourdichon F."/>
            <person name="Patrone V."/>
            <person name="Fontana A."/>
            <person name="Milani G."/>
            <person name="Morelli L."/>
        </authorList>
    </citation>
    <scope>NUCLEOTIDE SEQUENCE [LARGE SCALE GENOMIC DNA]</scope>
    <source>
        <strain evidence="5">CCUG 30943</strain>
        <strain evidence="6 7">CCUG 43002</strain>
    </source>
</reference>
<evidence type="ECO:0000313" key="5">
    <source>
        <dbReference type="EMBL" id="MBJ7631588.1"/>
    </source>
</evidence>